<comment type="caution">
    <text evidence="18">The sequence shown here is derived from an EMBL/GenBank/DDBJ whole genome shotgun (WGS) entry which is preliminary data.</text>
</comment>
<dbReference type="InterPro" id="IPR012319">
    <property type="entry name" value="FPG_cat"/>
</dbReference>
<dbReference type="SMART" id="SM00898">
    <property type="entry name" value="Fapy_DNA_glyco"/>
    <property type="match status" value="1"/>
</dbReference>
<dbReference type="EMBL" id="JANAFB010000002">
    <property type="protein sequence ID" value="MCP3424649.1"/>
    <property type="molecule type" value="Genomic_DNA"/>
</dbReference>
<comment type="cofactor">
    <cofactor evidence="15">
        <name>Zn(2+)</name>
        <dbReference type="ChEBI" id="CHEBI:29105"/>
    </cofactor>
    <text evidence="15">Binds 1 zinc ion per subunit.</text>
</comment>
<gene>
    <name evidence="15 18" type="primary">mutM</name>
    <name evidence="15" type="synonym">fpg</name>
    <name evidence="18" type="ORF">NBM05_01005</name>
</gene>
<keyword evidence="11 15" id="KW-0456">Lyase</keyword>
<evidence type="ECO:0000259" key="16">
    <source>
        <dbReference type="PROSITE" id="PS51066"/>
    </source>
</evidence>
<dbReference type="Pfam" id="PF06831">
    <property type="entry name" value="H2TH"/>
    <property type="match status" value="1"/>
</dbReference>
<feature type="active site" description="Proton donor; for beta-elimination activity" evidence="15">
    <location>
        <position position="61"/>
    </location>
</feature>
<evidence type="ECO:0000256" key="12">
    <source>
        <dbReference type="ARBA" id="ARBA00023268"/>
    </source>
</evidence>
<evidence type="ECO:0000256" key="5">
    <source>
        <dbReference type="ARBA" id="ARBA00022763"/>
    </source>
</evidence>
<evidence type="ECO:0000256" key="10">
    <source>
        <dbReference type="ARBA" id="ARBA00023204"/>
    </source>
</evidence>
<dbReference type="EC" id="3.2.2.23" evidence="15"/>
<evidence type="ECO:0000313" key="18">
    <source>
        <dbReference type="EMBL" id="MCP3424649.1"/>
    </source>
</evidence>
<dbReference type="GO" id="GO:0034039">
    <property type="term" value="F:8-oxo-7,8-dihydroguanine DNA N-glycosylase activity"/>
    <property type="evidence" value="ECO:0007669"/>
    <property type="project" value="TreeGrafter"/>
</dbReference>
<evidence type="ECO:0000259" key="17">
    <source>
        <dbReference type="PROSITE" id="PS51068"/>
    </source>
</evidence>
<evidence type="ECO:0000256" key="2">
    <source>
        <dbReference type="ARBA" id="ARBA00009409"/>
    </source>
</evidence>
<name>A0A9X2H7T6_9MICC</name>
<dbReference type="InterPro" id="IPR000214">
    <property type="entry name" value="Znf_DNA_glyclase/AP_lyase"/>
</dbReference>
<comment type="catalytic activity">
    <reaction evidence="1 15">
        <text>Hydrolysis of DNA containing ring-opened 7-methylguanine residues, releasing 2,6-diamino-4-hydroxy-5-(N-methyl)formamidopyrimidine.</text>
        <dbReference type="EC" id="3.2.2.23"/>
    </reaction>
</comment>
<proteinExistence type="inferred from homology"/>
<evidence type="ECO:0000256" key="1">
    <source>
        <dbReference type="ARBA" id="ARBA00001668"/>
    </source>
</evidence>
<dbReference type="Gene3D" id="1.10.8.50">
    <property type="match status" value="1"/>
</dbReference>
<comment type="similarity">
    <text evidence="2 15">Belongs to the FPG family.</text>
</comment>
<comment type="subunit">
    <text evidence="3 15">Monomer.</text>
</comment>
<keyword evidence="12 15" id="KW-0511">Multifunctional enzyme</keyword>
<keyword evidence="19" id="KW-1185">Reference proteome</keyword>
<evidence type="ECO:0000256" key="15">
    <source>
        <dbReference type="HAMAP-Rule" id="MF_00103"/>
    </source>
</evidence>
<feature type="active site" description="Schiff-base intermediate with DNA" evidence="15">
    <location>
        <position position="2"/>
    </location>
</feature>
<feature type="binding site" evidence="15">
    <location>
        <position position="109"/>
    </location>
    <ligand>
        <name>DNA</name>
        <dbReference type="ChEBI" id="CHEBI:16991"/>
    </ligand>
</feature>
<dbReference type="EC" id="4.2.99.18" evidence="15"/>
<reference evidence="18" key="1">
    <citation type="submission" date="2022-06" db="EMBL/GenBank/DDBJ databases">
        <title>Rothia sp. isolated from sandalwood seedling.</title>
        <authorList>
            <person name="Tuikhar N."/>
            <person name="Kirdat K."/>
            <person name="Thorat V."/>
            <person name="Swetha P."/>
            <person name="Padma S."/>
            <person name="Sundararaj R."/>
            <person name="Yadav A."/>
        </authorList>
    </citation>
    <scope>NUCLEOTIDE SEQUENCE</scope>
    <source>
        <strain evidence="18">AR01</strain>
    </source>
</reference>
<dbReference type="SMART" id="SM01232">
    <property type="entry name" value="H2TH"/>
    <property type="match status" value="1"/>
</dbReference>
<evidence type="ECO:0000313" key="19">
    <source>
        <dbReference type="Proteomes" id="UP001139502"/>
    </source>
</evidence>
<dbReference type="SUPFAM" id="SSF46946">
    <property type="entry name" value="S13-like H2TH domain"/>
    <property type="match status" value="1"/>
</dbReference>
<keyword evidence="13 15" id="KW-0326">Glycosidase</keyword>
<dbReference type="PROSITE" id="PS51066">
    <property type="entry name" value="ZF_FPG_2"/>
    <property type="match status" value="1"/>
</dbReference>
<feature type="domain" description="FPG-type" evidence="16">
    <location>
        <begin position="276"/>
        <end position="315"/>
    </location>
</feature>
<comment type="function">
    <text evidence="15">Involved in base excision repair of DNA damaged by oxidation or by mutagenic agents. Acts as DNA glycosylase that recognizes and removes damaged bases. Has a preference for oxidized purines, such as 7,8-dihydro-8-oxoguanine (8-oxoG). Has AP (apurinic/apyrimidinic) lyase activity and introduces nicks in the DNA strand. Cleaves the DNA backbone by beta-delta elimination to generate a single-strand break at the site of the removed base with both 3'- and 5'-phosphates.</text>
</comment>
<keyword evidence="8 15" id="KW-0862">Zinc</keyword>
<comment type="catalytic activity">
    <reaction evidence="14 15">
        <text>2'-deoxyribonucleotide-(2'-deoxyribose 5'-phosphate)-2'-deoxyribonucleotide-DNA = a 3'-end 2'-deoxyribonucleotide-(2,3-dehydro-2,3-deoxyribose 5'-phosphate)-DNA + a 5'-end 5'-phospho-2'-deoxyribonucleoside-DNA + H(+)</text>
        <dbReference type="Rhea" id="RHEA:66592"/>
        <dbReference type="Rhea" id="RHEA-COMP:13180"/>
        <dbReference type="Rhea" id="RHEA-COMP:16897"/>
        <dbReference type="Rhea" id="RHEA-COMP:17067"/>
        <dbReference type="ChEBI" id="CHEBI:15378"/>
        <dbReference type="ChEBI" id="CHEBI:136412"/>
        <dbReference type="ChEBI" id="CHEBI:157695"/>
        <dbReference type="ChEBI" id="CHEBI:167181"/>
        <dbReference type="EC" id="4.2.99.18"/>
    </reaction>
</comment>
<dbReference type="GO" id="GO:0003684">
    <property type="term" value="F:damaged DNA binding"/>
    <property type="evidence" value="ECO:0007669"/>
    <property type="project" value="InterPro"/>
</dbReference>
<dbReference type="PANTHER" id="PTHR22993:SF9">
    <property type="entry name" value="FORMAMIDOPYRIMIDINE-DNA GLYCOSYLASE"/>
    <property type="match status" value="1"/>
</dbReference>
<dbReference type="FunFam" id="1.10.8.50:FF:000003">
    <property type="entry name" value="Formamidopyrimidine-DNA glycosylase"/>
    <property type="match status" value="1"/>
</dbReference>
<dbReference type="CDD" id="cd08966">
    <property type="entry name" value="EcFpg-like_N"/>
    <property type="match status" value="1"/>
</dbReference>
<dbReference type="HAMAP" id="MF_00103">
    <property type="entry name" value="Fapy_DNA_glycosyl"/>
    <property type="match status" value="1"/>
</dbReference>
<dbReference type="NCBIfam" id="TIGR00577">
    <property type="entry name" value="fpg"/>
    <property type="match status" value="1"/>
</dbReference>
<evidence type="ECO:0000256" key="6">
    <source>
        <dbReference type="ARBA" id="ARBA00022771"/>
    </source>
</evidence>
<dbReference type="Proteomes" id="UP001139502">
    <property type="component" value="Unassembled WGS sequence"/>
</dbReference>
<dbReference type="InterPro" id="IPR010979">
    <property type="entry name" value="Ribosomal_uS13-like_H2TH"/>
</dbReference>
<dbReference type="SUPFAM" id="SSF57716">
    <property type="entry name" value="Glucocorticoid receptor-like (DNA-binding domain)"/>
    <property type="match status" value="1"/>
</dbReference>
<comment type="caution">
    <text evidence="15">Lacks conserved residue(s) required for the propagation of feature annotation.</text>
</comment>
<dbReference type="Pfam" id="PF01149">
    <property type="entry name" value="Fapy_DNA_glyco"/>
    <property type="match status" value="1"/>
</dbReference>
<evidence type="ECO:0000256" key="8">
    <source>
        <dbReference type="ARBA" id="ARBA00022833"/>
    </source>
</evidence>
<evidence type="ECO:0000256" key="13">
    <source>
        <dbReference type="ARBA" id="ARBA00023295"/>
    </source>
</evidence>
<sequence length="323" mass="34999">MPELPEVEVVRSGLERHLRGSLIESVEVLDPRSLRRDPEGPERFAAALSGRVLADVARRGKYVWLILADPSAPASALAAGEVGERGVVVHLGMSGQALIKEPDAARERHLRIRMRLLTPDGAVRDLRFVDQRIFGGMFLDPLVPAADGAPGASLSALALPLLPASVSHIGRDPLDAHFDAAAFRRRLRRTSSGIKRVLLDQTVLSGIGNIYADESLWRARLHYAKPADSLTAAQADAILHASTEVMTEALAAGGTSFDALYINVNGESGYFERGLNVYGRAGKQCPRCAELPVPGVIVREPFMNRSSYRCPRCQRAPRGFRAG</sequence>
<dbReference type="SUPFAM" id="SSF81624">
    <property type="entry name" value="N-terminal domain of MutM-like DNA repair proteins"/>
    <property type="match status" value="1"/>
</dbReference>
<keyword evidence="10 15" id="KW-0234">DNA repair</keyword>
<feature type="binding site" evidence="15">
    <location>
        <position position="132"/>
    </location>
    <ligand>
        <name>DNA</name>
        <dbReference type="ChEBI" id="CHEBI:16991"/>
    </ligand>
</feature>
<feature type="domain" description="Formamidopyrimidine-DNA glycosylase catalytic" evidence="17">
    <location>
        <begin position="2"/>
        <end position="135"/>
    </location>
</feature>
<dbReference type="GO" id="GO:0140078">
    <property type="term" value="F:class I DNA-(apurinic or apyrimidinic site) endonuclease activity"/>
    <property type="evidence" value="ECO:0007669"/>
    <property type="project" value="UniProtKB-EC"/>
</dbReference>
<evidence type="ECO:0000256" key="3">
    <source>
        <dbReference type="ARBA" id="ARBA00011245"/>
    </source>
</evidence>
<dbReference type="InterPro" id="IPR015886">
    <property type="entry name" value="H2TH_FPG"/>
</dbReference>
<dbReference type="RefSeq" id="WP_254164407.1">
    <property type="nucleotide sequence ID" value="NZ_JANAFB010000002.1"/>
</dbReference>
<feature type="active site" description="Proton donor" evidence="15">
    <location>
        <position position="3"/>
    </location>
</feature>
<keyword evidence="6 15" id="KW-0863">Zinc-finger</keyword>
<dbReference type="PANTHER" id="PTHR22993">
    <property type="entry name" value="FORMAMIDOPYRIMIDINE-DNA GLYCOSYLASE"/>
    <property type="match status" value="1"/>
</dbReference>
<evidence type="ECO:0000256" key="14">
    <source>
        <dbReference type="ARBA" id="ARBA00044632"/>
    </source>
</evidence>
<feature type="active site" description="Proton donor; for delta-elimination activity" evidence="15">
    <location>
        <position position="305"/>
    </location>
</feature>
<dbReference type="GO" id="GO:0008270">
    <property type="term" value="F:zinc ion binding"/>
    <property type="evidence" value="ECO:0007669"/>
    <property type="project" value="UniProtKB-UniRule"/>
</dbReference>
<evidence type="ECO:0000256" key="9">
    <source>
        <dbReference type="ARBA" id="ARBA00023125"/>
    </source>
</evidence>
<dbReference type="AlphaFoldDB" id="A0A9X2H7T6"/>
<evidence type="ECO:0000256" key="11">
    <source>
        <dbReference type="ARBA" id="ARBA00023239"/>
    </source>
</evidence>
<dbReference type="GO" id="GO:0003690">
    <property type="term" value="F:double-stranded DNA binding"/>
    <property type="evidence" value="ECO:0007669"/>
    <property type="project" value="UniProtKB-ARBA"/>
</dbReference>
<accession>A0A9X2H7T6</accession>
<keyword evidence="4 15" id="KW-0479">Metal-binding</keyword>
<dbReference type="Gene3D" id="3.20.190.10">
    <property type="entry name" value="MutM-like, N-terminal"/>
    <property type="match status" value="1"/>
</dbReference>
<dbReference type="GO" id="GO:0006979">
    <property type="term" value="P:response to oxidative stress"/>
    <property type="evidence" value="ECO:0007669"/>
    <property type="project" value="UniProtKB-ARBA"/>
</dbReference>
<organism evidence="18 19">
    <name type="scientific">Rothia santali</name>
    <dbReference type="NCBI Taxonomy" id="2949643"/>
    <lineage>
        <taxon>Bacteria</taxon>
        <taxon>Bacillati</taxon>
        <taxon>Actinomycetota</taxon>
        <taxon>Actinomycetes</taxon>
        <taxon>Micrococcales</taxon>
        <taxon>Micrococcaceae</taxon>
        <taxon>Rothia</taxon>
    </lineage>
</organism>
<protein>
    <recommendedName>
        <fullName evidence="15">Formamidopyrimidine-DNA glycosylase</fullName>
        <shortName evidence="15">Fapy-DNA glycosylase</shortName>
        <ecNumber evidence="15">3.2.2.23</ecNumber>
    </recommendedName>
    <alternativeName>
        <fullName evidence="15">DNA-(apurinic or apyrimidinic site) lyase MutM</fullName>
        <shortName evidence="15">AP lyase MutM</shortName>
        <ecNumber evidence="15">4.2.99.18</ecNumber>
    </alternativeName>
</protein>
<dbReference type="PROSITE" id="PS51068">
    <property type="entry name" value="FPG_CAT"/>
    <property type="match status" value="1"/>
</dbReference>
<dbReference type="NCBIfam" id="NF002211">
    <property type="entry name" value="PRK01103.1"/>
    <property type="match status" value="1"/>
</dbReference>
<dbReference type="InterPro" id="IPR020629">
    <property type="entry name" value="FPG_Glyclase"/>
</dbReference>
<evidence type="ECO:0000256" key="7">
    <source>
        <dbReference type="ARBA" id="ARBA00022801"/>
    </source>
</evidence>
<keyword evidence="5 15" id="KW-0227">DNA damage</keyword>
<dbReference type="GO" id="GO:0006284">
    <property type="term" value="P:base-excision repair"/>
    <property type="evidence" value="ECO:0007669"/>
    <property type="project" value="InterPro"/>
</dbReference>
<keyword evidence="9 15" id="KW-0238">DNA-binding</keyword>
<evidence type="ECO:0000256" key="4">
    <source>
        <dbReference type="ARBA" id="ARBA00022723"/>
    </source>
</evidence>
<dbReference type="InterPro" id="IPR035937">
    <property type="entry name" value="FPG_N"/>
</dbReference>
<keyword evidence="7 15" id="KW-0378">Hydrolase</keyword>